<proteinExistence type="evidence at transcript level"/>
<dbReference type="Gene3D" id="1.10.238.20">
    <property type="entry name" value="Pheromone/general odorant binding protein domain"/>
    <property type="match status" value="1"/>
</dbReference>
<reference evidence="1" key="1">
    <citation type="submission" date="2015-07" db="EMBL/GenBank/DDBJ databases">
        <title>Transcriptome analysis of odorant reception genes in the tea geometrid, Ectropis obliqua.</title>
        <authorList>
            <person name="Chen Z."/>
            <person name="Ma L."/>
            <person name="Li Z."/>
        </authorList>
    </citation>
    <scope>NUCLEOTIDE SEQUENCE</scope>
</reference>
<dbReference type="SUPFAM" id="SSF47565">
    <property type="entry name" value="Insect pheromone/odorant-binding proteins"/>
    <property type="match status" value="1"/>
</dbReference>
<name>A0A1L2BLC5_ECTOB</name>
<organism evidence="1">
    <name type="scientific">Ectropis obliqua</name>
    <name type="common">Tea geometrid moth</name>
    <dbReference type="NCBI Taxonomy" id="248899"/>
    <lineage>
        <taxon>Eukaryota</taxon>
        <taxon>Metazoa</taxon>
        <taxon>Ecdysozoa</taxon>
        <taxon>Arthropoda</taxon>
        <taxon>Hexapoda</taxon>
        <taxon>Insecta</taxon>
        <taxon>Pterygota</taxon>
        <taxon>Neoptera</taxon>
        <taxon>Endopterygota</taxon>
        <taxon>Lepidoptera</taxon>
        <taxon>Glossata</taxon>
        <taxon>Ditrysia</taxon>
        <taxon>Geometroidea</taxon>
        <taxon>Geometridae</taxon>
        <taxon>Ennominae</taxon>
        <taxon>Ectropis</taxon>
    </lineage>
</organism>
<accession>A0A1L2BLC5</accession>
<sequence>MKDQISVINSTDYDYDGYGSGSMGEKFVNSMPKAADGRYYPYANGTNRTRRSEPLFSKPDNEQCLSQCVFANLQVVDSRGIPREAELWNKIQSSVTSQQSRAALKDQTSACFQELQSEAEDNGCSYSNKLERCLMLRFSDRKPSGTQTNNKQGTK</sequence>
<dbReference type="AlphaFoldDB" id="A0A1L2BLC5"/>
<evidence type="ECO:0000313" key="1">
    <source>
        <dbReference type="EMBL" id="ALS03867.1"/>
    </source>
</evidence>
<dbReference type="EMBL" id="KT327224">
    <property type="protein sequence ID" value="ALS03867.1"/>
    <property type="molecule type" value="mRNA"/>
</dbReference>
<dbReference type="Pfam" id="PF01395">
    <property type="entry name" value="PBP_GOBP"/>
    <property type="match status" value="1"/>
</dbReference>
<dbReference type="GO" id="GO:0005549">
    <property type="term" value="F:odorant binding"/>
    <property type="evidence" value="ECO:0007669"/>
    <property type="project" value="InterPro"/>
</dbReference>
<dbReference type="InterPro" id="IPR036728">
    <property type="entry name" value="PBP_GOBP_sf"/>
</dbReference>
<protein>
    <submittedName>
        <fullName evidence="1">Odorant-binding protein 19</fullName>
    </submittedName>
</protein>
<dbReference type="InterPro" id="IPR006170">
    <property type="entry name" value="PBP/GOBP"/>
</dbReference>